<feature type="compositionally biased region" description="Polar residues" evidence="3">
    <location>
        <begin position="12"/>
        <end position="22"/>
    </location>
</feature>
<evidence type="ECO:0000313" key="5">
    <source>
        <dbReference type="EMBL" id="RSH92934.1"/>
    </source>
</evidence>
<keyword evidence="2" id="KW-0539">Nucleus</keyword>
<dbReference type="GO" id="GO:0000981">
    <property type="term" value="F:DNA-binding transcription factor activity, RNA polymerase II-specific"/>
    <property type="evidence" value="ECO:0007669"/>
    <property type="project" value="InterPro"/>
</dbReference>
<dbReference type="InterPro" id="IPR001138">
    <property type="entry name" value="Zn2Cys6_DnaBD"/>
</dbReference>
<dbReference type="InterPro" id="IPR050987">
    <property type="entry name" value="AtrR-like"/>
</dbReference>
<evidence type="ECO:0000256" key="1">
    <source>
        <dbReference type="ARBA" id="ARBA00022723"/>
    </source>
</evidence>
<feature type="region of interest" description="Disordered" evidence="3">
    <location>
        <begin position="130"/>
        <end position="236"/>
    </location>
</feature>
<reference evidence="5 6" key="1">
    <citation type="submission" date="2018-11" db="EMBL/GenBank/DDBJ databases">
        <title>Genome sequence of Saitozyma podzolica DSM 27192.</title>
        <authorList>
            <person name="Aliyu H."/>
            <person name="Gorte O."/>
            <person name="Ochsenreither K."/>
        </authorList>
    </citation>
    <scope>NUCLEOTIDE SEQUENCE [LARGE SCALE GENOMIC DNA]</scope>
    <source>
        <strain evidence="5 6">DSM 27192</strain>
    </source>
</reference>
<dbReference type="Gene3D" id="4.10.240.10">
    <property type="entry name" value="Zn(2)-C6 fungal-type DNA-binding domain"/>
    <property type="match status" value="1"/>
</dbReference>
<evidence type="ECO:0000313" key="6">
    <source>
        <dbReference type="Proteomes" id="UP000279259"/>
    </source>
</evidence>
<accession>A0A427YP99</accession>
<feature type="compositionally biased region" description="Low complexity" evidence="3">
    <location>
        <begin position="43"/>
        <end position="58"/>
    </location>
</feature>
<dbReference type="GO" id="GO:0006351">
    <property type="term" value="P:DNA-templated transcription"/>
    <property type="evidence" value="ECO:0007669"/>
    <property type="project" value="InterPro"/>
</dbReference>
<name>A0A427YP99_9TREE</name>
<feature type="compositionally biased region" description="Acidic residues" evidence="3">
    <location>
        <begin position="143"/>
        <end position="155"/>
    </location>
</feature>
<dbReference type="SUPFAM" id="SSF57701">
    <property type="entry name" value="Zn2/Cys6 DNA-binding domain"/>
    <property type="match status" value="1"/>
</dbReference>
<dbReference type="InterPro" id="IPR036864">
    <property type="entry name" value="Zn2-C6_fun-type_DNA-bd_sf"/>
</dbReference>
<dbReference type="GO" id="GO:0008270">
    <property type="term" value="F:zinc ion binding"/>
    <property type="evidence" value="ECO:0007669"/>
    <property type="project" value="InterPro"/>
</dbReference>
<dbReference type="EMBL" id="RSCD01000005">
    <property type="protein sequence ID" value="RSH92934.1"/>
    <property type="molecule type" value="Genomic_DNA"/>
</dbReference>
<protein>
    <recommendedName>
        <fullName evidence="4">Zn(2)-C6 fungal-type domain-containing protein</fullName>
    </recommendedName>
</protein>
<evidence type="ECO:0000256" key="2">
    <source>
        <dbReference type="ARBA" id="ARBA00023242"/>
    </source>
</evidence>
<dbReference type="CDD" id="cd12148">
    <property type="entry name" value="fungal_TF_MHR"/>
    <property type="match status" value="1"/>
</dbReference>
<sequence length="684" mass="75861">MEPGDIPRALYSTASHSGQLVGTPSRAEPFVSTNDNDGSRSLAPASGPSRSTRSTSRPVHGSAGKQPPSCDACRTRKLKCSGRPEVIELDQGIAKIPCEHCREWSLECSYLYQRKRRGRKNRIVQRLVEEQKARRRSTADDIRESEDESEDEDEGLGLPQSAFYLTPPGGVVDPAALHAPVGSASSTHSFRHPSTAHPPHPHQTHPPHPPQPLPMVHGISSTSPNDDVSPSIALSEASVPPSTSIESILDREMAMYVIKLYFDHVHCIIPCIHRPSFSANLAAREEEKRPIFFALVMAMIACTLIHVPKSFFVNCDVRRLSDHCLKACYAVTRREMDNPTVDLICIKYFVFIVHNKHGNVGLEASAFGEAQYLAISLGLHREDTYAGLNPIEIERRRRIWFLIYNADKFEAVARNKPVLLPSDEFRGPESTELCAELDDKSITAHGFMPGSTAVPLICGFNIMTRIVTIIGDVLIHQRDIRRRPPKDPEGVLAALKDVRGFQQRIRDIVDRLPRPFQLDPSGIDELPAPGWEEIMRDELHLFFQDPMSSESAKDGYLVLKANIHVTLAMTRLRLILHREDLLNRCGPLGTPSRNAAELVAADLGENVDWRHGVYQDLFQAVHGIPIQALAANGPSLVVKIRVVAVTLLDALPAGDYGDSNYSGITAYLLDFLNIMTSIENQFAD</sequence>
<dbReference type="PROSITE" id="PS50048">
    <property type="entry name" value="ZN2_CY6_FUNGAL_2"/>
    <property type="match status" value="1"/>
</dbReference>
<dbReference type="Proteomes" id="UP000279259">
    <property type="component" value="Unassembled WGS sequence"/>
</dbReference>
<dbReference type="PANTHER" id="PTHR46910">
    <property type="entry name" value="TRANSCRIPTION FACTOR PDR1"/>
    <property type="match status" value="1"/>
</dbReference>
<feature type="compositionally biased region" description="Polar residues" evidence="3">
    <location>
        <begin position="219"/>
        <end position="228"/>
    </location>
</feature>
<feature type="region of interest" description="Disordered" evidence="3">
    <location>
        <begin position="1"/>
        <end position="74"/>
    </location>
</feature>
<dbReference type="OrthoDB" id="1708823at2759"/>
<dbReference type="SMART" id="SM00066">
    <property type="entry name" value="GAL4"/>
    <property type="match status" value="1"/>
</dbReference>
<dbReference type="CDD" id="cd00067">
    <property type="entry name" value="GAL4"/>
    <property type="match status" value="1"/>
</dbReference>
<keyword evidence="1" id="KW-0479">Metal-binding</keyword>
<dbReference type="AlphaFoldDB" id="A0A427YP99"/>
<dbReference type="InterPro" id="IPR007219">
    <property type="entry name" value="XnlR_reg_dom"/>
</dbReference>
<comment type="caution">
    <text evidence="5">The sequence shown here is derived from an EMBL/GenBank/DDBJ whole genome shotgun (WGS) entry which is preliminary data.</text>
</comment>
<dbReference type="PANTHER" id="PTHR46910:SF40">
    <property type="entry name" value="ZN(II)2CYS6 TRANSCRIPTION FACTOR (EUROFUNG)"/>
    <property type="match status" value="1"/>
</dbReference>
<organism evidence="5 6">
    <name type="scientific">Saitozyma podzolica</name>
    <dbReference type="NCBI Taxonomy" id="1890683"/>
    <lineage>
        <taxon>Eukaryota</taxon>
        <taxon>Fungi</taxon>
        <taxon>Dikarya</taxon>
        <taxon>Basidiomycota</taxon>
        <taxon>Agaricomycotina</taxon>
        <taxon>Tremellomycetes</taxon>
        <taxon>Tremellales</taxon>
        <taxon>Trimorphomycetaceae</taxon>
        <taxon>Saitozyma</taxon>
    </lineage>
</organism>
<dbReference type="Pfam" id="PF00172">
    <property type="entry name" value="Zn_clus"/>
    <property type="match status" value="1"/>
</dbReference>
<dbReference type="GO" id="GO:0003677">
    <property type="term" value="F:DNA binding"/>
    <property type="evidence" value="ECO:0007669"/>
    <property type="project" value="InterPro"/>
</dbReference>
<feature type="domain" description="Zn(2)-C6 fungal-type" evidence="4">
    <location>
        <begin position="69"/>
        <end position="110"/>
    </location>
</feature>
<evidence type="ECO:0000256" key="3">
    <source>
        <dbReference type="SAM" id="MobiDB-lite"/>
    </source>
</evidence>
<dbReference type="Pfam" id="PF04082">
    <property type="entry name" value="Fungal_trans"/>
    <property type="match status" value="1"/>
</dbReference>
<gene>
    <name evidence="5" type="ORF">EHS25_008380</name>
</gene>
<feature type="compositionally biased region" description="Basic and acidic residues" evidence="3">
    <location>
        <begin position="130"/>
        <end position="142"/>
    </location>
</feature>
<proteinExistence type="predicted"/>
<dbReference type="STRING" id="1890683.A0A427YP99"/>
<keyword evidence="6" id="KW-1185">Reference proteome</keyword>
<evidence type="ECO:0000259" key="4">
    <source>
        <dbReference type="PROSITE" id="PS50048"/>
    </source>
</evidence>